<comment type="caution">
    <text evidence="1">The sequence shown here is derived from an EMBL/GenBank/DDBJ whole genome shotgun (WGS) entry which is preliminary data.</text>
</comment>
<sequence>MSTPALVLPLSKIRKEDIPYVGGKGA</sequence>
<feature type="non-terminal residue" evidence="1">
    <location>
        <position position="26"/>
    </location>
</feature>
<accession>A0A0G1GSU4</accession>
<evidence type="ECO:0000313" key="2">
    <source>
        <dbReference type="Proteomes" id="UP000034097"/>
    </source>
</evidence>
<dbReference type="Proteomes" id="UP000034097">
    <property type="component" value="Unassembled WGS sequence"/>
</dbReference>
<dbReference type="AlphaFoldDB" id="A0A0G1GSU4"/>
<reference evidence="1 2" key="1">
    <citation type="journal article" date="2015" name="Nature">
        <title>rRNA introns, odd ribosomes, and small enigmatic genomes across a large radiation of phyla.</title>
        <authorList>
            <person name="Brown C.T."/>
            <person name="Hug L.A."/>
            <person name="Thomas B.C."/>
            <person name="Sharon I."/>
            <person name="Castelle C.J."/>
            <person name="Singh A."/>
            <person name="Wilkins M.J."/>
            <person name="Williams K.H."/>
            <person name="Banfield J.F."/>
        </authorList>
    </citation>
    <scope>NUCLEOTIDE SEQUENCE [LARGE SCALE GENOMIC DNA]</scope>
</reference>
<protein>
    <submittedName>
        <fullName evidence="1">Uncharacterized protein</fullName>
    </submittedName>
</protein>
<gene>
    <name evidence="1" type="ORF">UW26_C0027G0001</name>
</gene>
<organism evidence="1 2">
    <name type="scientific">Candidatus Collierbacteria bacterium GW2011_GWF1_44_12</name>
    <dbReference type="NCBI Taxonomy" id="1618402"/>
    <lineage>
        <taxon>Bacteria</taxon>
        <taxon>Candidatus Collieribacteriota</taxon>
    </lineage>
</organism>
<evidence type="ECO:0000313" key="1">
    <source>
        <dbReference type="EMBL" id="KKT37655.1"/>
    </source>
</evidence>
<dbReference type="EMBL" id="LCHQ01000027">
    <property type="protein sequence ID" value="KKT37655.1"/>
    <property type="molecule type" value="Genomic_DNA"/>
</dbReference>
<name>A0A0G1GSU4_9BACT</name>
<proteinExistence type="predicted"/>